<evidence type="ECO:0000256" key="10">
    <source>
        <dbReference type="HAMAP-Rule" id="MF_03152"/>
    </source>
</evidence>
<dbReference type="PROSITE" id="PS51684">
    <property type="entry name" value="SAM_MT_TRM5_TYW2"/>
    <property type="match status" value="1"/>
</dbReference>
<evidence type="ECO:0000256" key="11">
    <source>
        <dbReference type="SAM" id="MobiDB-lite"/>
    </source>
</evidence>
<evidence type="ECO:0000256" key="3">
    <source>
        <dbReference type="ARBA" id="ARBA00022603"/>
    </source>
</evidence>
<feature type="binding site" evidence="10">
    <location>
        <position position="345"/>
    </location>
    <ligand>
        <name>S-adenosyl-L-methionine</name>
        <dbReference type="ChEBI" id="CHEBI:59789"/>
    </ligand>
</feature>
<evidence type="ECO:0000259" key="12">
    <source>
        <dbReference type="PROSITE" id="PS51684"/>
    </source>
</evidence>
<dbReference type="EMBL" id="KV425561">
    <property type="protein sequence ID" value="KZT27698.1"/>
    <property type="molecule type" value="Genomic_DNA"/>
</dbReference>
<sequence length="446" mass="50689">MRRRSELDASPPIHREMGDSLDRTVFHKSLPVLAARVPSPKAGILLKSEALRQCIMNLPKIRSVLQDPSGSKDARLVLFRVTDEADLPSEAQRFLREQSADLMIYTLNLNYDYWTADEILHAVLPEELCNGAPTGFAVTGHIAHLNLNDEYLPYKHLIGQIVLDKNKAVRTVVNKLDSIDTKFRFFKMELLAGDPDYVVEHHESNCRFVFDFTKVYWNSRLHTEHDRLVQLFKPEDVVADVFAGVGPFAVPAGKKGCAVLANDLNPDSYLYLKKNIKLNHVLSVVRPFCEDGRDFIKSVMHRAAQEPFPPYRDPKELKSRGQLKPSPTQAPALPPRELISHFVMNLPDSAIEFLDAFRGILSESDGEEKRNLGGIYNVMPMIHCHCFTRELERDVAERNIRARVEEKLGYNLTSDDEVSLHLVRSVAPNKEMYCISFRLPRAVAYA</sequence>
<feature type="binding site" evidence="10">
    <location>
        <begin position="263"/>
        <end position="264"/>
    </location>
    <ligand>
        <name>S-adenosyl-L-methionine</name>
        <dbReference type="ChEBI" id="CHEBI:59789"/>
    </ligand>
</feature>
<keyword evidence="6 10" id="KW-0819">tRNA processing</keyword>
<comment type="similarity">
    <text evidence="1">Belongs to the class I-like SAM-binding methyltransferase superfamily. TRM5/TYW2 family.</text>
</comment>
<dbReference type="OrthoDB" id="408788at2759"/>
<dbReference type="Pfam" id="PF02475">
    <property type="entry name" value="TRM5-TYW2_MTfase"/>
    <property type="match status" value="1"/>
</dbReference>
<evidence type="ECO:0000256" key="9">
    <source>
        <dbReference type="ARBA" id="ARBA00047783"/>
    </source>
</evidence>
<dbReference type="Pfam" id="PF25133">
    <property type="entry name" value="TYW2_N_2"/>
    <property type="match status" value="1"/>
</dbReference>
<comment type="subunit">
    <text evidence="10">Monomer.</text>
</comment>
<dbReference type="AlphaFoldDB" id="A0A165U625"/>
<keyword evidence="8 10" id="KW-0539">Nucleus</keyword>
<evidence type="ECO:0000256" key="4">
    <source>
        <dbReference type="ARBA" id="ARBA00022679"/>
    </source>
</evidence>
<comment type="subcellular location">
    <subcellularLocation>
        <location evidence="10">Mitochondrion matrix</location>
    </subcellularLocation>
    <subcellularLocation>
        <location evidence="10">Nucleus</location>
    </subcellularLocation>
    <subcellularLocation>
        <location evidence="10">Cytoplasm</location>
    </subcellularLocation>
    <text evidence="10">Predominantly in the mitochondria and in the nucleus.</text>
</comment>
<dbReference type="SUPFAM" id="SSF53335">
    <property type="entry name" value="S-adenosyl-L-methionine-dependent methyltransferases"/>
    <property type="match status" value="1"/>
</dbReference>
<dbReference type="PANTHER" id="PTHR23245:SF36">
    <property type="entry name" value="TRNA (GUANINE(37)-N1)-METHYLTRANSFERASE"/>
    <property type="match status" value="1"/>
</dbReference>
<evidence type="ECO:0000256" key="7">
    <source>
        <dbReference type="ARBA" id="ARBA00023128"/>
    </source>
</evidence>
<protein>
    <recommendedName>
        <fullName evidence="10">tRNA (guanine(37)-N1)-methyltransferase</fullName>
        <ecNumber evidence="10">2.1.1.228</ecNumber>
    </recommendedName>
    <alternativeName>
        <fullName evidence="10">M1G-methyltransferase</fullName>
    </alternativeName>
    <alternativeName>
        <fullName evidence="10">tRNA [GM37] methyltransferase</fullName>
    </alternativeName>
    <alternativeName>
        <fullName evidence="10">tRNA methyltransferase 5</fullName>
    </alternativeName>
</protein>
<evidence type="ECO:0000313" key="14">
    <source>
        <dbReference type="Proteomes" id="UP000076761"/>
    </source>
</evidence>
<feature type="binding site" evidence="10">
    <location>
        <begin position="291"/>
        <end position="292"/>
    </location>
    <ligand>
        <name>S-adenosyl-L-methionine</name>
        <dbReference type="ChEBI" id="CHEBI:59789"/>
    </ligand>
</feature>
<comment type="catalytic activity">
    <reaction evidence="9 10">
        <text>guanosine(37) in tRNA + S-adenosyl-L-methionine = N(1)-methylguanosine(37) in tRNA + S-adenosyl-L-homocysteine + H(+)</text>
        <dbReference type="Rhea" id="RHEA:36899"/>
        <dbReference type="Rhea" id="RHEA-COMP:10145"/>
        <dbReference type="Rhea" id="RHEA-COMP:10147"/>
        <dbReference type="ChEBI" id="CHEBI:15378"/>
        <dbReference type="ChEBI" id="CHEBI:57856"/>
        <dbReference type="ChEBI" id="CHEBI:59789"/>
        <dbReference type="ChEBI" id="CHEBI:73542"/>
        <dbReference type="ChEBI" id="CHEBI:74269"/>
        <dbReference type="EC" id="2.1.1.228"/>
    </reaction>
</comment>
<keyword evidence="7 10" id="KW-0496">Mitochondrion</keyword>
<keyword evidence="3 10" id="KW-0489">Methyltransferase</keyword>
<evidence type="ECO:0000256" key="2">
    <source>
        <dbReference type="ARBA" id="ARBA00022490"/>
    </source>
</evidence>
<dbReference type="PANTHER" id="PTHR23245">
    <property type="entry name" value="TRNA METHYLTRANSFERASE"/>
    <property type="match status" value="1"/>
</dbReference>
<dbReference type="InterPro" id="IPR056743">
    <property type="entry name" value="TRM5-TYW2-like_MTfase"/>
</dbReference>
<dbReference type="HAMAP" id="MF_03152">
    <property type="entry name" value="TRM5"/>
    <property type="match status" value="1"/>
</dbReference>
<gene>
    <name evidence="10" type="primary">TRM5</name>
    <name evidence="13" type="ORF">NEOLEDRAFT_1060243</name>
</gene>
<reference evidence="13 14" key="1">
    <citation type="journal article" date="2016" name="Mol. Biol. Evol.">
        <title>Comparative Genomics of Early-Diverging Mushroom-Forming Fungi Provides Insights into the Origins of Lignocellulose Decay Capabilities.</title>
        <authorList>
            <person name="Nagy L.G."/>
            <person name="Riley R."/>
            <person name="Tritt A."/>
            <person name="Adam C."/>
            <person name="Daum C."/>
            <person name="Floudas D."/>
            <person name="Sun H."/>
            <person name="Yadav J.S."/>
            <person name="Pangilinan J."/>
            <person name="Larsson K.H."/>
            <person name="Matsuura K."/>
            <person name="Barry K."/>
            <person name="Labutti K."/>
            <person name="Kuo R."/>
            <person name="Ohm R.A."/>
            <person name="Bhattacharya S.S."/>
            <person name="Shirouzu T."/>
            <person name="Yoshinaga Y."/>
            <person name="Martin F.M."/>
            <person name="Grigoriev I.V."/>
            <person name="Hibbett D.S."/>
        </authorList>
    </citation>
    <scope>NUCLEOTIDE SEQUENCE [LARGE SCALE GENOMIC DNA]</scope>
    <source>
        <strain evidence="13 14">HHB14362 ss-1</strain>
    </source>
</reference>
<feature type="domain" description="SAM-dependent methyltransferase TRM5/TYW2-type" evidence="12">
    <location>
        <begin position="136"/>
        <end position="441"/>
    </location>
</feature>
<dbReference type="InterPro" id="IPR030382">
    <property type="entry name" value="MeTrfase_TRM5/TYW2"/>
</dbReference>
<dbReference type="Gene3D" id="3.30.300.110">
    <property type="entry name" value="Met-10+ protein-like domains"/>
    <property type="match status" value="1"/>
</dbReference>
<dbReference type="InterPro" id="IPR056744">
    <property type="entry name" value="TRM5/TYW2-like_N"/>
</dbReference>
<keyword evidence="14" id="KW-1185">Reference proteome</keyword>
<dbReference type="Gene3D" id="3.40.50.150">
    <property type="entry name" value="Vaccinia Virus protein VP39"/>
    <property type="match status" value="1"/>
</dbReference>
<name>A0A165U625_9AGAM</name>
<keyword evidence="4 10" id="KW-0808">Transferase</keyword>
<keyword evidence="5 10" id="KW-0949">S-adenosyl-L-methionine</keyword>
<dbReference type="GO" id="GO:0005634">
    <property type="term" value="C:nucleus"/>
    <property type="evidence" value="ECO:0007669"/>
    <property type="project" value="UniProtKB-SubCell"/>
</dbReference>
<proteinExistence type="inferred from homology"/>
<dbReference type="FunFam" id="3.30.300.110:FF:000001">
    <property type="entry name" value="tRNA (guanine(37)-N1)-methyltransferase"/>
    <property type="match status" value="1"/>
</dbReference>
<dbReference type="FunCoup" id="A0A165U625">
    <property type="interactions" value="373"/>
</dbReference>
<evidence type="ECO:0000256" key="1">
    <source>
        <dbReference type="ARBA" id="ARBA00009775"/>
    </source>
</evidence>
<keyword evidence="2 10" id="KW-0963">Cytoplasm</keyword>
<comment type="function">
    <text evidence="10">Specifically methylates the N1 position of guanosine-37 in various cytoplasmic and mitochondrial tRNAs. Methylation is not dependent on the nature of the nucleoside 5' of the target nucleoside. This is the first step in the biosynthesis of wybutosine (yW), a modified base adjacent to the anticodon of tRNAs and required for accurate decoding.</text>
</comment>
<dbReference type="Proteomes" id="UP000076761">
    <property type="component" value="Unassembled WGS sequence"/>
</dbReference>
<dbReference type="GO" id="GO:0005759">
    <property type="term" value="C:mitochondrial matrix"/>
    <property type="evidence" value="ECO:0007669"/>
    <property type="project" value="UniProtKB-SubCell"/>
</dbReference>
<evidence type="ECO:0000256" key="5">
    <source>
        <dbReference type="ARBA" id="ARBA00022691"/>
    </source>
</evidence>
<dbReference type="InParanoid" id="A0A165U625"/>
<accession>A0A165U625</accession>
<dbReference type="EC" id="2.1.1.228" evidence="10"/>
<dbReference type="GO" id="GO:0052906">
    <property type="term" value="F:tRNA (guanine(37)-N1)-methyltransferase activity"/>
    <property type="evidence" value="ECO:0007669"/>
    <property type="project" value="UniProtKB-UniRule"/>
</dbReference>
<dbReference type="CDD" id="cd02440">
    <property type="entry name" value="AdoMet_MTases"/>
    <property type="match status" value="1"/>
</dbReference>
<evidence type="ECO:0000256" key="8">
    <source>
        <dbReference type="ARBA" id="ARBA00023242"/>
    </source>
</evidence>
<organism evidence="13 14">
    <name type="scientific">Neolentinus lepideus HHB14362 ss-1</name>
    <dbReference type="NCBI Taxonomy" id="1314782"/>
    <lineage>
        <taxon>Eukaryota</taxon>
        <taxon>Fungi</taxon>
        <taxon>Dikarya</taxon>
        <taxon>Basidiomycota</taxon>
        <taxon>Agaricomycotina</taxon>
        <taxon>Agaricomycetes</taxon>
        <taxon>Gloeophyllales</taxon>
        <taxon>Gloeophyllaceae</taxon>
        <taxon>Neolentinus</taxon>
    </lineage>
</organism>
<dbReference type="GO" id="GO:0070901">
    <property type="term" value="P:mitochondrial tRNA methylation"/>
    <property type="evidence" value="ECO:0007669"/>
    <property type="project" value="UniProtKB-ARBA"/>
</dbReference>
<dbReference type="GO" id="GO:0002939">
    <property type="term" value="P:tRNA N1-guanine methylation"/>
    <property type="evidence" value="ECO:0007669"/>
    <property type="project" value="TreeGrafter"/>
</dbReference>
<evidence type="ECO:0000256" key="6">
    <source>
        <dbReference type="ARBA" id="ARBA00022694"/>
    </source>
</evidence>
<comment type="similarity">
    <text evidence="10">Belongs to the TRM5 / TYW2 family.</text>
</comment>
<evidence type="ECO:0000313" key="13">
    <source>
        <dbReference type="EMBL" id="KZT27698.1"/>
    </source>
</evidence>
<dbReference type="STRING" id="1314782.A0A165U625"/>
<feature type="binding site" evidence="10">
    <location>
        <position position="225"/>
    </location>
    <ligand>
        <name>S-adenosyl-L-methionine</name>
        <dbReference type="ChEBI" id="CHEBI:59789"/>
    </ligand>
</feature>
<feature type="region of interest" description="Disordered" evidence="11">
    <location>
        <begin position="306"/>
        <end position="331"/>
    </location>
</feature>
<dbReference type="InterPro" id="IPR029063">
    <property type="entry name" value="SAM-dependent_MTases_sf"/>
</dbReference>
<dbReference type="InterPro" id="IPR025792">
    <property type="entry name" value="tRNA_Gua_MeTrfase_euk"/>
</dbReference>